<dbReference type="KEGG" id="api:107885511"/>
<evidence type="ECO:0000313" key="3">
    <source>
        <dbReference type="Proteomes" id="UP000007819"/>
    </source>
</evidence>
<dbReference type="GeneID" id="107885511"/>
<evidence type="ECO:0000313" key="2">
    <source>
        <dbReference type="EnsemblMetazoa" id="XP_016664657.1"/>
    </source>
</evidence>
<dbReference type="AlphaFoldDB" id="A0A8R2D792"/>
<dbReference type="Proteomes" id="UP000007819">
    <property type="component" value="Chromosome A1"/>
</dbReference>
<name>A0A8R2D792_ACYPI</name>
<organism evidence="2 3">
    <name type="scientific">Acyrthosiphon pisum</name>
    <name type="common">Pea aphid</name>
    <dbReference type="NCBI Taxonomy" id="7029"/>
    <lineage>
        <taxon>Eukaryota</taxon>
        <taxon>Metazoa</taxon>
        <taxon>Ecdysozoa</taxon>
        <taxon>Arthropoda</taxon>
        <taxon>Hexapoda</taxon>
        <taxon>Insecta</taxon>
        <taxon>Pterygota</taxon>
        <taxon>Neoptera</taxon>
        <taxon>Paraneoptera</taxon>
        <taxon>Hemiptera</taxon>
        <taxon>Sternorrhyncha</taxon>
        <taxon>Aphidomorpha</taxon>
        <taxon>Aphidoidea</taxon>
        <taxon>Aphididae</taxon>
        <taxon>Macrosiphini</taxon>
        <taxon>Acyrthosiphon</taxon>
    </lineage>
</organism>
<feature type="signal peptide" evidence="1">
    <location>
        <begin position="1"/>
        <end position="19"/>
    </location>
</feature>
<feature type="chain" id="PRO_5035714980" evidence="1">
    <location>
        <begin position="20"/>
        <end position="155"/>
    </location>
</feature>
<reference evidence="2" key="2">
    <citation type="submission" date="2022-06" db="UniProtKB">
        <authorList>
            <consortium name="EnsemblMetazoa"/>
        </authorList>
    </citation>
    <scope>IDENTIFICATION</scope>
</reference>
<keyword evidence="3" id="KW-1185">Reference proteome</keyword>
<sequence>MINLVYLLNALSIERAVIAFSDLNICVGGPKSTNIPGIKDNNAEPSSNKVWHQLDCPYIIPSGKKRSLNCEKLLGKFRLKKLKIISGKITKKYISPTLTPIRRKMYSDILLHKVTLAKTNKRYLLCIQNLHNKFSSSQNKIKEISTDSINNIISQ</sequence>
<dbReference type="RefSeq" id="XP_016664657.1">
    <property type="nucleotide sequence ID" value="XM_016809168.2"/>
</dbReference>
<accession>A0A8R2D792</accession>
<dbReference type="EnsemblMetazoa" id="XM_016809168.2">
    <property type="protein sequence ID" value="XP_016664657.1"/>
    <property type="gene ID" value="LOC107885511"/>
</dbReference>
<reference evidence="3" key="1">
    <citation type="submission" date="2010-06" db="EMBL/GenBank/DDBJ databases">
        <authorList>
            <person name="Jiang H."/>
            <person name="Abraham K."/>
            <person name="Ali S."/>
            <person name="Alsbrooks S.L."/>
            <person name="Anim B.N."/>
            <person name="Anosike U.S."/>
            <person name="Attaway T."/>
            <person name="Bandaranaike D.P."/>
            <person name="Battles P.K."/>
            <person name="Bell S.N."/>
            <person name="Bell A.V."/>
            <person name="Beltran B."/>
            <person name="Bickham C."/>
            <person name="Bustamante Y."/>
            <person name="Caleb T."/>
            <person name="Canada A."/>
            <person name="Cardenas V."/>
            <person name="Carter K."/>
            <person name="Chacko J."/>
            <person name="Chandrabose M.N."/>
            <person name="Chavez D."/>
            <person name="Chavez A."/>
            <person name="Chen L."/>
            <person name="Chu H.-S."/>
            <person name="Claassen K.J."/>
            <person name="Cockrell R."/>
            <person name="Collins M."/>
            <person name="Cooper J.A."/>
            <person name="Cree A."/>
            <person name="Curry S.M."/>
            <person name="Da Y."/>
            <person name="Dao M.D."/>
            <person name="Das B."/>
            <person name="Davila M.-L."/>
            <person name="Davy-Carroll L."/>
            <person name="Denson S."/>
            <person name="Dinh H."/>
            <person name="Ebong V.E."/>
            <person name="Edwards J.R."/>
            <person name="Egan A."/>
            <person name="El-Daye J."/>
            <person name="Escobedo L."/>
            <person name="Fernandez S."/>
            <person name="Fernando P.R."/>
            <person name="Flagg N."/>
            <person name="Forbes L.D."/>
            <person name="Fowler R.G."/>
            <person name="Fu Q."/>
            <person name="Gabisi R.A."/>
            <person name="Ganer J."/>
            <person name="Garbino Pronczuk A."/>
            <person name="Garcia R.M."/>
            <person name="Garner T."/>
            <person name="Garrett T.E."/>
            <person name="Gonzalez D.A."/>
            <person name="Hamid H."/>
            <person name="Hawkins E.S."/>
            <person name="Hirani K."/>
            <person name="Hogues M.E."/>
            <person name="Hollins B."/>
            <person name="Hsiao C.-H."/>
            <person name="Jabil R."/>
            <person name="James M.L."/>
            <person name="Jhangiani S.N."/>
            <person name="Johnson B."/>
            <person name="Johnson Q."/>
            <person name="Joshi V."/>
            <person name="Kalu J.B."/>
            <person name="Kam C."/>
            <person name="Kashfia A."/>
            <person name="Keebler J."/>
            <person name="Kisamo H."/>
            <person name="Kovar C.L."/>
            <person name="Lago L.A."/>
            <person name="Lai C.-Y."/>
            <person name="Laidlaw J."/>
            <person name="Lara F."/>
            <person name="Le T.-K."/>
            <person name="Lee S.L."/>
            <person name="Legall F.H."/>
            <person name="Lemon S.J."/>
            <person name="Lewis L.R."/>
            <person name="Li B."/>
            <person name="Liu Y."/>
            <person name="Liu Y.-S."/>
            <person name="Lopez J."/>
            <person name="Lozado R.J."/>
            <person name="Lu J."/>
            <person name="Madu R.C."/>
            <person name="Maheshwari M."/>
            <person name="Maheshwari R."/>
            <person name="Malloy K."/>
            <person name="Martinez E."/>
            <person name="Mathew T."/>
            <person name="Mercado I.C."/>
            <person name="Mercado C."/>
            <person name="Meyer B."/>
            <person name="Montgomery K."/>
            <person name="Morgan M.B."/>
            <person name="Munidasa M."/>
            <person name="Nazareth L.V."/>
            <person name="Nelson J."/>
            <person name="Ng B.M."/>
            <person name="Nguyen N.B."/>
            <person name="Nguyen P.Q."/>
            <person name="Nguyen T."/>
            <person name="Obregon M."/>
            <person name="Okwuonu G.O."/>
            <person name="Onwere C.G."/>
            <person name="Orozco G."/>
            <person name="Parra A."/>
            <person name="Patel S."/>
            <person name="Patil S."/>
            <person name="Perez A."/>
            <person name="Perez Y."/>
            <person name="Pham C."/>
            <person name="Primus E.L."/>
            <person name="Pu L.-L."/>
            <person name="Puazo M."/>
            <person name="Qin X."/>
            <person name="Quiroz J.B."/>
            <person name="Reese J."/>
            <person name="Richards S."/>
            <person name="Rives C.M."/>
            <person name="Robberts R."/>
            <person name="Ruiz S.J."/>
            <person name="Ruiz M.J."/>
            <person name="Santibanez J."/>
            <person name="Schneider B.W."/>
            <person name="Sisson I."/>
            <person name="Smith M."/>
            <person name="Sodergren E."/>
            <person name="Song X.-Z."/>
            <person name="Song B.B."/>
            <person name="Summersgill H."/>
            <person name="Thelus R."/>
            <person name="Thornton R.D."/>
            <person name="Trejos Z.Y."/>
            <person name="Usmani K."/>
            <person name="Vattathil S."/>
            <person name="Villasana D."/>
            <person name="Walker D.L."/>
            <person name="Wang S."/>
            <person name="Wang K."/>
            <person name="White C.S."/>
            <person name="Williams A.C."/>
            <person name="Williamson J."/>
            <person name="Wilson K."/>
            <person name="Woghiren I.O."/>
            <person name="Woodworth J.R."/>
            <person name="Worley K.C."/>
            <person name="Wright R.A."/>
            <person name="Wu W."/>
            <person name="Young L."/>
            <person name="Zhang L."/>
            <person name="Zhang J."/>
            <person name="Zhu Y."/>
            <person name="Muzny D.M."/>
            <person name="Weinstock G."/>
            <person name="Gibbs R.A."/>
        </authorList>
    </citation>
    <scope>NUCLEOTIDE SEQUENCE [LARGE SCALE GENOMIC DNA]</scope>
    <source>
        <strain evidence="3">LSR1</strain>
    </source>
</reference>
<dbReference type="OrthoDB" id="6599365at2759"/>
<protein>
    <submittedName>
        <fullName evidence="2">Uncharacterized protein</fullName>
    </submittedName>
</protein>
<keyword evidence="1" id="KW-0732">Signal</keyword>
<evidence type="ECO:0000256" key="1">
    <source>
        <dbReference type="SAM" id="SignalP"/>
    </source>
</evidence>
<proteinExistence type="predicted"/>